<evidence type="ECO:0000256" key="9">
    <source>
        <dbReference type="HAMAP-Rule" id="MF_00415"/>
    </source>
</evidence>
<comment type="subunit">
    <text evidence="4 9">The basal body constitutes a major portion of the flagellar organelle and consists of four rings (L,P,S, and M) mounted on a central rod.</text>
</comment>
<keyword evidence="12" id="KW-1185">Reference proteome</keyword>
<evidence type="ECO:0000256" key="5">
    <source>
        <dbReference type="ARBA" id="ARBA00022729"/>
    </source>
</evidence>
<comment type="function">
    <text evidence="1 9">Assembles around the rod to form the L-ring and probably protects the motor/basal body from shearing forces during rotation.</text>
</comment>
<comment type="subcellular location">
    <subcellularLocation>
        <location evidence="9">Cell outer membrane</location>
        <topology evidence="9">Lipid-anchor</topology>
    </subcellularLocation>
    <subcellularLocation>
        <location evidence="9">Bacterial flagellum basal body</location>
    </subcellularLocation>
    <subcellularLocation>
        <location evidence="2">Membrane</location>
    </subcellularLocation>
</comment>
<keyword evidence="8 9" id="KW-0998">Cell outer membrane</keyword>
<evidence type="ECO:0000256" key="7">
    <source>
        <dbReference type="ARBA" id="ARBA00023143"/>
    </source>
</evidence>
<dbReference type="RefSeq" id="WP_089398974.1">
    <property type="nucleotide sequence ID" value="NZ_FZOT01000004.1"/>
</dbReference>
<dbReference type="EMBL" id="FZOT01000004">
    <property type="protein sequence ID" value="SNS61073.1"/>
    <property type="molecule type" value="Genomic_DNA"/>
</dbReference>
<dbReference type="PANTHER" id="PTHR34933:SF3">
    <property type="entry name" value="FLAGELLAR L-RING PROTEIN"/>
    <property type="match status" value="1"/>
</dbReference>
<gene>
    <name evidence="9" type="primary">flgH</name>
    <name evidence="11" type="ORF">SAMN06265795_104123</name>
</gene>
<dbReference type="GO" id="GO:0009427">
    <property type="term" value="C:bacterial-type flagellum basal body, distal rod, L ring"/>
    <property type="evidence" value="ECO:0007669"/>
    <property type="project" value="InterPro"/>
</dbReference>
<dbReference type="PANTHER" id="PTHR34933">
    <property type="entry name" value="FLAGELLAR L-RING PROTEIN"/>
    <property type="match status" value="1"/>
</dbReference>
<reference evidence="11 12" key="1">
    <citation type="submission" date="2017-06" db="EMBL/GenBank/DDBJ databases">
        <authorList>
            <person name="Kim H.J."/>
            <person name="Triplett B.A."/>
        </authorList>
    </citation>
    <scope>NUCLEOTIDE SEQUENCE [LARGE SCALE GENOMIC DNA]</scope>
    <source>
        <strain evidence="11 12">U15</strain>
    </source>
</reference>
<evidence type="ECO:0000256" key="6">
    <source>
        <dbReference type="ARBA" id="ARBA00023136"/>
    </source>
</evidence>
<dbReference type="OrthoDB" id="9789463at2"/>
<dbReference type="GO" id="GO:0003774">
    <property type="term" value="F:cytoskeletal motor activity"/>
    <property type="evidence" value="ECO:0007669"/>
    <property type="project" value="InterPro"/>
</dbReference>
<evidence type="ECO:0000256" key="1">
    <source>
        <dbReference type="ARBA" id="ARBA00002591"/>
    </source>
</evidence>
<comment type="similarity">
    <text evidence="3 9">Belongs to the FlgH family.</text>
</comment>
<dbReference type="InterPro" id="IPR000527">
    <property type="entry name" value="Flag_Lring"/>
</dbReference>
<dbReference type="AlphaFoldDB" id="A0A239FXZ8"/>
<keyword evidence="11" id="KW-0966">Cell projection</keyword>
<protein>
    <recommendedName>
        <fullName evidence="9">Flagellar L-ring protein</fullName>
    </recommendedName>
    <alternativeName>
        <fullName evidence="9">Basal body L-ring protein</fullName>
    </alternativeName>
</protein>
<sequence>MRALALLLLSVSAAMLSACGGTVPESITRQTPARPVMAAPAPSSNGGIYQAAAYRPLFEDRRARLVGDIITITINEKTSAAKSSGASASKNGSVKASVDGLLGLSGGVLGRLSADASSANKYEDKGAASSSNNFSGAITVTVNEVLPNGYLSVSGEKQIAFDKGVEYVRFSGVVNPDTVVSGNIVSSTQVADARIEYRTSSRVDRAEVMSSLARFFYSVAPF</sequence>
<feature type="chain" id="PRO_5013235257" description="Flagellar L-ring protein" evidence="10">
    <location>
        <begin position="21"/>
        <end position="222"/>
    </location>
</feature>
<name>A0A239FXZ8_9BURK</name>
<keyword evidence="11" id="KW-0969">Cilium</keyword>
<keyword evidence="7 9" id="KW-0975">Bacterial flagellum</keyword>
<dbReference type="Pfam" id="PF02107">
    <property type="entry name" value="FlgH"/>
    <property type="match status" value="1"/>
</dbReference>
<dbReference type="Proteomes" id="UP000198284">
    <property type="component" value="Unassembled WGS sequence"/>
</dbReference>
<keyword evidence="6 9" id="KW-0472">Membrane</keyword>
<evidence type="ECO:0000256" key="4">
    <source>
        <dbReference type="ARBA" id="ARBA00011439"/>
    </source>
</evidence>
<organism evidence="11 12">
    <name type="scientific">Noviherbaspirillum humi</name>
    <dbReference type="NCBI Taxonomy" id="1688639"/>
    <lineage>
        <taxon>Bacteria</taxon>
        <taxon>Pseudomonadati</taxon>
        <taxon>Pseudomonadota</taxon>
        <taxon>Betaproteobacteria</taxon>
        <taxon>Burkholderiales</taxon>
        <taxon>Oxalobacteraceae</taxon>
        <taxon>Noviherbaspirillum</taxon>
    </lineage>
</organism>
<accession>A0A239FXZ8</accession>
<evidence type="ECO:0000256" key="2">
    <source>
        <dbReference type="ARBA" id="ARBA00004370"/>
    </source>
</evidence>
<evidence type="ECO:0000256" key="3">
    <source>
        <dbReference type="ARBA" id="ARBA00006929"/>
    </source>
</evidence>
<evidence type="ECO:0000313" key="11">
    <source>
        <dbReference type="EMBL" id="SNS61073.1"/>
    </source>
</evidence>
<proteinExistence type="inferred from homology"/>
<evidence type="ECO:0000256" key="8">
    <source>
        <dbReference type="ARBA" id="ARBA00023237"/>
    </source>
</evidence>
<evidence type="ECO:0000256" key="10">
    <source>
        <dbReference type="SAM" id="SignalP"/>
    </source>
</evidence>
<keyword evidence="5 9" id="KW-0732">Signal</keyword>
<dbReference type="GO" id="GO:0009279">
    <property type="term" value="C:cell outer membrane"/>
    <property type="evidence" value="ECO:0007669"/>
    <property type="project" value="UniProtKB-SubCell"/>
</dbReference>
<keyword evidence="11" id="KW-0282">Flagellum</keyword>
<dbReference type="PRINTS" id="PR01008">
    <property type="entry name" value="FLGLRINGFLGH"/>
</dbReference>
<dbReference type="PROSITE" id="PS51257">
    <property type="entry name" value="PROKAR_LIPOPROTEIN"/>
    <property type="match status" value="1"/>
</dbReference>
<feature type="signal peptide" evidence="10">
    <location>
        <begin position="1"/>
        <end position="20"/>
    </location>
</feature>
<dbReference type="HAMAP" id="MF_00415">
    <property type="entry name" value="FlgH"/>
    <property type="match status" value="1"/>
</dbReference>
<dbReference type="GO" id="GO:0071973">
    <property type="term" value="P:bacterial-type flagellum-dependent cell motility"/>
    <property type="evidence" value="ECO:0007669"/>
    <property type="project" value="InterPro"/>
</dbReference>
<keyword evidence="9" id="KW-0449">Lipoprotein</keyword>
<evidence type="ECO:0000313" key="12">
    <source>
        <dbReference type="Proteomes" id="UP000198284"/>
    </source>
</evidence>